<dbReference type="AlphaFoldDB" id="A0A2N5U5L3"/>
<evidence type="ECO:0000313" key="2">
    <source>
        <dbReference type="EMBL" id="PLW33010.1"/>
    </source>
</evidence>
<dbReference type="EMBL" id="PGCI01000230">
    <property type="protein sequence ID" value="PLW33010.1"/>
    <property type="molecule type" value="Genomic_DNA"/>
</dbReference>
<accession>A0A2N5U5L3</accession>
<reference evidence="2 3" key="1">
    <citation type="submission" date="2017-11" db="EMBL/GenBank/DDBJ databases">
        <title>De novo assembly and phasing of dikaryotic genomes from two isolates of Puccinia coronata f. sp. avenae, the causal agent of oat crown rust.</title>
        <authorList>
            <person name="Miller M.E."/>
            <person name="Zhang Y."/>
            <person name="Omidvar V."/>
            <person name="Sperschneider J."/>
            <person name="Schwessinger B."/>
            <person name="Raley C."/>
            <person name="Palmer J.M."/>
            <person name="Garnica D."/>
            <person name="Upadhyaya N."/>
            <person name="Rathjen J."/>
            <person name="Taylor J.M."/>
            <person name="Park R.F."/>
            <person name="Dodds P.N."/>
            <person name="Hirsch C.D."/>
            <person name="Kianian S.F."/>
            <person name="Figueroa M."/>
        </authorList>
    </citation>
    <scope>NUCLEOTIDE SEQUENCE [LARGE SCALE GENOMIC DNA]</scope>
    <source>
        <strain evidence="2">12SD80</strain>
    </source>
</reference>
<sequence length="386" mass="43839">MQGTHTTNSGSNNQTLAAELNHIILKETSTKLSLSDSHIRCFCHKVALIVNAGLQALLLSSKGLNKIKKATLGFVPELFAIEEDDEINDPPSDSQETLVGTLNNQLQVNKQLDQDSDDEAADDEVNTERQSGQSNIANIFKKVDLVIQKITSSAARRSEFDTRRERAYNARHVINRLIENEKDRQEQDNERGPNFFDNVEITQNDWQVEFYFVTKKMEGDISSGSMMLDKYLNEALNCDTIILATILNPSYRLSIFRTWYPSHHSYAKSLITSQFDSKKIDYKENLTTNQLPASQDHSEYEKETPRKRELENADLFPETIEGPTTELSIYLLGKFKQPTSQAHEALQWWKPGFSNLGTPCAGLSRYLFNLGKRGEVFFSCVGHMRS</sequence>
<dbReference type="PANTHER" id="PTHR47501">
    <property type="entry name" value="TRANSPOSASE-RELATED"/>
    <property type="match status" value="1"/>
</dbReference>
<evidence type="ECO:0000313" key="3">
    <source>
        <dbReference type="Proteomes" id="UP000235392"/>
    </source>
</evidence>
<feature type="compositionally biased region" description="Basic and acidic residues" evidence="1">
    <location>
        <begin position="296"/>
        <end position="307"/>
    </location>
</feature>
<dbReference type="SUPFAM" id="SSF53098">
    <property type="entry name" value="Ribonuclease H-like"/>
    <property type="match status" value="1"/>
</dbReference>
<evidence type="ECO:0000256" key="1">
    <source>
        <dbReference type="SAM" id="MobiDB-lite"/>
    </source>
</evidence>
<comment type="caution">
    <text evidence="2">The sequence shown here is derived from an EMBL/GenBank/DDBJ whole genome shotgun (WGS) entry which is preliminary data.</text>
</comment>
<proteinExistence type="predicted"/>
<dbReference type="PANTHER" id="PTHR47501:SF5">
    <property type="entry name" value="HAT C-TERMINAL DIMERISATION DOMAIN-CONTAINING PROTEIN"/>
    <property type="match status" value="1"/>
</dbReference>
<dbReference type="InterPro" id="IPR012337">
    <property type="entry name" value="RNaseH-like_sf"/>
</dbReference>
<evidence type="ECO:0008006" key="4">
    <source>
        <dbReference type="Google" id="ProtNLM"/>
    </source>
</evidence>
<gene>
    <name evidence="2" type="ORF">PCASD_14900</name>
</gene>
<feature type="region of interest" description="Disordered" evidence="1">
    <location>
        <begin position="287"/>
        <end position="307"/>
    </location>
</feature>
<dbReference type="Proteomes" id="UP000235392">
    <property type="component" value="Unassembled WGS sequence"/>
</dbReference>
<name>A0A2N5U5L3_9BASI</name>
<protein>
    <recommendedName>
        <fullName evidence="4">HAT C-terminal dimerisation domain-containing protein</fullName>
    </recommendedName>
</protein>
<organism evidence="2 3">
    <name type="scientific">Puccinia coronata f. sp. avenae</name>
    <dbReference type="NCBI Taxonomy" id="200324"/>
    <lineage>
        <taxon>Eukaryota</taxon>
        <taxon>Fungi</taxon>
        <taxon>Dikarya</taxon>
        <taxon>Basidiomycota</taxon>
        <taxon>Pucciniomycotina</taxon>
        <taxon>Pucciniomycetes</taxon>
        <taxon>Pucciniales</taxon>
        <taxon>Pucciniaceae</taxon>
        <taxon>Puccinia</taxon>
    </lineage>
</organism>